<evidence type="ECO:0000313" key="1">
    <source>
        <dbReference type="EMBL" id="KAH1130348.1"/>
    </source>
</evidence>
<dbReference type="AlphaFoldDB" id="A0A9D3WKW5"/>
<keyword evidence="2" id="KW-1185">Reference proteome</keyword>
<protein>
    <submittedName>
        <fullName evidence="1">Uncharacterized protein</fullName>
    </submittedName>
</protein>
<gene>
    <name evidence="1" type="ORF">J1N35_001726</name>
</gene>
<reference evidence="1 2" key="1">
    <citation type="journal article" date="2021" name="Plant Biotechnol. J.">
        <title>Multi-omics assisted identification of the key and species-specific regulatory components of drought-tolerant mechanisms in Gossypium stocksii.</title>
        <authorList>
            <person name="Yu D."/>
            <person name="Ke L."/>
            <person name="Zhang D."/>
            <person name="Wu Y."/>
            <person name="Sun Y."/>
            <person name="Mei J."/>
            <person name="Sun J."/>
            <person name="Sun Y."/>
        </authorList>
    </citation>
    <scope>NUCLEOTIDE SEQUENCE [LARGE SCALE GENOMIC DNA]</scope>
    <source>
        <strain evidence="2">cv. E1</strain>
        <tissue evidence="1">Leaf</tissue>
    </source>
</reference>
<organism evidence="1 2">
    <name type="scientific">Gossypium stocksii</name>
    <dbReference type="NCBI Taxonomy" id="47602"/>
    <lineage>
        <taxon>Eukaryota</taxon>
        <taxon>Viridiplantae</taxon>
        <taxon>Streptophyta</taxon>
        <taxon>Embryophyta</taxon>
        <taxon>Tracheophyta</taxon>
        <taxon>Spermatophyta</taxon>
        <taxon>Magnoliopsida</taxon>
        <taxon>eudicotyledons</taxon>
        <taxon>Gunneridae</taxon>
        <taxon>Pentapetalae</taxon>
        <taxon>rosids</taxon>
        <taxon>malvids</taxon>
        <taxon>Malvales</taxon>
        <taxon>Malvaceae</taxon>
        <taxon>Malvoideae</taxon>
        <taxon>Gossypium</taxon>
    </lineage>
</organism>
<dbReference type="Proteomes" id="UP000828251">
    <property type="component" value="Unassembled WGS sequence"/>
</dbReference>
<dbReference type="EMBL" id="JAIQCV010000001">
    <property type="protein sequence ID" value="KAH1130348.1"/>
    <property type="molecule type" value="Genomic_DNA"/>
</dbReference>
<accession>A0A9D3WKW5</accession>
<sequence length="92" mass="10617">MVLTASSLRHREVIRLGNHLARWQDGEAYSTNWRNDRRKELRCEDGANEAHRHRGALPGLAAPYQVHFLPPVHPQRGLDFIAFTHVASNHWC</sequence>
<name>A0A9D3WKW5_9ROSI</name>
<evidence type="ECO:0000313" key="2">
    <source>
        <dbReference type="Proteomes" id="UP000828251"/>
    </source>
</evidence>
<comment type="caution">
    <text evidence="1">The sequence shown here is derived from an EMBL/GenBank/DDBJ whole genome shotgun (WGS) entry which is preliminary data.</text>
</comment>
<proteinExistence type="predicted"/>